<evidence type="ECO:0000313" key="8">
    <source>
        <dbReference type="Proteomes" id="UP001562425"/>
    </source>
</evidence>
<evidence type="ECO:0000256" key="5">
    <source>
        <dbReference type="ARBA" id="ARBA00023180"/>
    </source>
</evidence>
<feature type="chain" id="PRO_5044877832" description="Prolylcarboxypeptidase" evidence="6">
    <location>
        <begin position="18"/>
        <end position="501"/>
    </location>
</feature>
<comment type="similarity">
    <text evidence="1">Belongs to the peptidase S28 family.</text>
</comment>
<protein>
    <recommendedName>
        <fullName evidence="9">Prolylcarboxypeptidase</fullName>
    </recommendedName>
</protein>
<evidence type="ECO:0000256" key="3">
    <source>
        <dbReference type="ARBA" id="ARBA00022729"/>
    </source>
</evidence>
<keyword evidence="4" id="KW-0378">Hydrolase</keyword>
<sequence length="501" mass="57705">MVQKLILLALLVTAAAAFPERKPVKIAPIIEKMLKAYPIPEVPEDYDLANSRSVRNLFRTRVDHFNPQNRDTFEFEYYSNDEFYRPGGPIFIFVGGNWGVIPYFIEQGHFRDIAYMEGAWMFTNEHRYYGTSFPVEDLSTPNLRFLTVEQAMVDLAELIYHLRHNVVRDDNARVILLGMGYGGAIATWMRQRYPHLVDGSWVSSGQVEARFNFKEYAVEIGELIRDHGDDECYSRIWRAFRTAEALMDAGRTEIVTDMFKTCDAVDEENMLDVETFFYNLKEVIQAEILLYQNVESTTRLCETLNDSDESTDLQTLANWVNATFSYFECLPFDFESTVEAHSVLDIDSIENRYLGLRQRVYQFCTEFGWFLTADSDDQPFGYRVTMYFFLNFCKATYGDWVTAEVVADGVHLTNMHFGGQDPRIANVLFTNGGLDPTRDISITEYHAPRASAIVIPDYFGSADINSISGFNSPEMLEAKHQIHEHIISWLYEPVLPIVDNE</sequence>
<dbReference type="InterPro" id="IPR008758">
    <property type="entry name" value="Peptidase_S28"/>
</dbReference>
<evidence type="ECO:0000256" key="2">
    <source>
        <dbReference type="ARBA" id="ARBA00022670"/>
    </source>
</evidence>
<dbReference type="Gene3D" id="1.20.120.980">
    <property type="entry name" value="Serine carboxypeptidase S28, SKS domain"/>
    <property type="match status" value="1"/>
</dbReference>
<evidence type="ECO:0000313" key="7">
    <source>
        <dbReference type="EMBL" id="KAL1397528.1"/>
    </source>
</evidence>
<name>A0ABD1DD65_CULPP</name>
<reference evidence="7 8" key="1">
    <citation type="submission" date="2024-05" db="EMBL/GenBank/DDBJ databases">
        <title>Culex pipiens pipiens assembly and annotation.</title>
        <authorList>
            <person name="Alout H."/>
            <person name="Durand T."/>
        </authorList>
    </citation>
    <scope>NUCLEOTIDE SEQUENCE [LARGE SCALE GENOMIC DNA]</scope>
    <source>
        <strain evidence="7">HA-2024</strain>
        <tissue evidence="7">Whole body</tissue>
    </source>
</reference>
<dbReference type="GO" id="GO:0008233">
    <property type="term" value="F:peptidase activity"/>
    <property type="evidence" value="ECO:0007669"/>
    <property type="project" value="UniProtKB-KW"/>
</dbReference>
<dbReference type="InterPro" id="IPR029058">
    <property type="entry name" value="AB_hydrolase_fold"/>
</dbReference>
<dbReference type="PANTHER" id="PTHR11010">
    <property type="entry name" value="PROTEASE S28 PRO-X CARBOXYPEPTIDASE-RELATED"/>
    <property type="match status" value="1"/>
</dbReference>
<keyword evidence="2" id="KW-0645">Protease</keyword>
<dbReference type="Gene3D" id="3.40.50.1820">
    <property type="entry name" value="alpha/beta hydrolase"/>
    <property type="match status" value="1"/>
</dbReference>
<dbReference type="AlphaFoldDB" id="A0ABD1DD65"/>
<dbReference type="InterPro" id="IPR042269">
    <property type="entry name" value="Ser_carbopepase_S28_SKS"/>
</dbReference>
<organism evidence="7 8">
    <name type="scientific">Culex pipiens pipiens</name>
    <name type="common">Northern house mosquito</name>
    <dbReference type="NCBI Taxonomy" id="38569"/>
    <lineage>
        <taxon>Eukaryota</taxon>
        <taxon>Metazoa</taxon>
        <taxon>Ecdysozoa</taxon>
        <taxon>Arthropoda</taxon>
        <taxon>Hexapoda</taxon>
        <taxon>Insecta</taxon>
        <taxon>Pterygota</taxon>
        <taxon>Neoptera</taxon>
        <taxon>Endopterygota</taxon>
        <taxon>Diptera</taxon>
        <taxon>Nematocera</taxon>
        <taxon>Culicoidea</taxon>
        <taxon>Culicidae</taxon>
        <taxon>Culicinae</taxon>
        <taxon>Culicini</taxon>
        <taxon>Culex</taxon>
        <taxon>Culex</taxon>
    </lineage>
</organism>
<evidence type="ECO:0000256" key="1">
    <source>
        <dbReference type="ARBA" id="ARBA00011079"/>
    </source>
</evidence>
<dbReference type="Pfam" id="PF05577">
    <property type="entry name" value="Peptidase_S28"/>
    <property type="match status" value="1"/>
</dbReference>
<dbReference type="Proteomes" id="UP001562425">
    <property type="component" value="Unassembled WGS sequence"/>
</dbReference>
<evidence type="ECO:0000256" key="4">
    <source>
        <dbReference type="ARBA" id="ARBA00022801"/>
    </source>
</evidence>
<accession>A0ABD1DD65</accession>
<dbReference type="SUPFAM" id="SSF53474">
    <property type="entry name" value="alpha/beta-Hydrolases"/>
    <property type="match status" value="1"/>
</dbReference>
<feature type="signal peptide" evidence="6">
    <location>
        <begin position="1"/>
        <end position="17"/>
    </location>
</feature>
<proteinExistence type="inferred from homology"/>
<keyword evidence="5" id="KW-0325">Glycoprotein</keyword>
<comment type="caution">
    <text evidence="7">The sequence shown here is derived from an EMBL/GenBank/DDBJ whole genome shotgun (WGS) entry which is preliminary data.</text>
</comment>
<keyword evidence="3 6" id="KW-0732">Signal</keyword>
<keyword evidence="8" id="KW-1185">Reference proteome</keyword>
<gene>
    <name evidence="7" type="ORF">pipiens_009690</name>
</gene>
<dbReference type="EMBL" id="JBEHCU010006260">
    <property type="protein sequence ID" value="KAL1397528.1"/>
    <property type="molecule type" value="Genomic_DNA"/>
</dbReference>
<evidence type="ECO:0000256" key="6">
    <source>
        <dbReference type="SAM" id="SignalP"/>
    </source>
</evidence>
<dbReference type="PANTHER" id="PTHR11010:SF5">
    <property type="entry name" value="RE36938P-RELATED"/>
    <property type="match status" value="1"/>
</dbReference>
<evidence type="ECO:0008006" key="9">
    <source>
        <dbReference type="Google" id="ProtNLM"/>
    </source>
</evidence>
<dbReference type="GO" id="GO:0006508">
    <property type="term" value="P:proteolysis"/>
    <property type="evidence" value="ECO:0007669"/>
    <property type="project" value="UniProtKB-KW"/>
</dbReference>